<dbReference type="GO" id="GO:0005778">
    <property type="term" value="C:peroxisomal membrane"/>
    <property type="evidence" value="ECO:0007669"/>
    <property type="project" value="TreeGrafter"/>
</dbReference>
<dbReference type="GO" id="GO:0012505">
    <property type="term" value="C:endomembrane system"/>
    <property type="evidence" value="ECO:0007669"/>
    <property type="project" value="UniProtKB-SubCell"/>
</dbReference>
<name>A0AAD5TWJ7_9FUNG</name>
<organism evidence="9 10">
    <name type="scientific">Clydaea vesicula</name>
    <dbReference type="NCBI Taxonomy" id="447962"/>
    <lineage>
        <taxon>Eukaryota</taxon>
        <taxon>Fungi</taxon>
        <taxon>Fungi incertae sedis</taxon>
        <taxon>Chytridiomycota</taxon>
        <taxon>Chytridiomycota incertae sedis</taxon>
        <taxon>Chytridiomycetes</taxon>
        <taxon>Lobulomycetales</taxon>
        <taxon>Lobulomycetaceae</taxon>
        <taxon>Clydaea</taxon>
    </lineage>
</organism>
<dbReference type="Proteomes" id="UP001211065">
    <property type="component" value="Unassembled WGS sequence"/>
</dbReference>
<sequence>MIKIPEPPPRLSSKIFYQITEQEILEQEKNDQNVIQSQETQIDSTEFQAQPGLPPGFLSKKKQPKPWLGQEQEPNLNVVGSVIPNFTRIVVRFTGLYPRFLFALPQCFLVYNIYKNKNNRKTSQVYQDSSVTATATPVAPQKQKRRIDSKQYFRNLRFLQNIMGYYCEWHKYIESLFRVIYSTEDSEQAQKILKLSLISIPFAMLILPLLKINYFFLIFGWSFVLQRTILFQRCFIDLPYFIYVVVNENYKNFVIDISIPDFTKCFGFGDQSSSSSQEQSQNFVRSNTQSNINEEFFENQRWWAGPGFVSKLLQGERKKFSDETGLIEKQGFYETLPSSIEWVDPEWNLDKSWSEFCDTEGWVYTDHLWKNPKMNPALTSLTRRRKWCRTMKIKEMQSEISVVSLTGREITNEPDAVGR</sequence>
<evidence type="ECO:0000259" key="8">
    <source>
        <dbReference type="SMART" id="SM00694"/>
    </source>
</evidence>
<dbReference type="EMBL" id="JADGJW010001332">
    <property type="protein sequence ID" value="KAJ3204163.1"/>
    <property type="molecule type" value="Genomic_DNA"/>
</dbReference>
<feature type="region of interest" description="Disordered" evidence="5">
    <location>
        <begin position="47"/>
        <end position="70"/>
    </location>
</feature>
<reference evidence="9" key="1">
    <citation type="submission" date="2020-05" db="EMBL/GenBank/DDBJ databases">
        <title>Phylogenomic resolution of chytrid fungi.</title>
        <authorList>
            <person name="Stajich J.E."/>
            <person name="Amses K."/>
            <person name="Simmons R."/>
            <person name="Seto K."/>
            <person name="Myers J."/>
            <person name="Bonds A."/>
            <person name="Quandt C.A."/>
            <person name="Barry K."/>
            <person name="Liu P."/>
            <person name="Grigoriev I."/>
            <person name="Longcore J.E."/>
            <person name="James T.Y."/>
        </authorList>
    </citation>
    <scope>NUCLEOTIDE SEQUENCE</scope>
    <source>
        <strain evidence="9">JEL0476</strain>
    </source>
</reference>
<evidence type="ECO:0000313" key="10">
    <source>
        <dbReference type="Proteomes" id="UP001211065"/>
    </source>
</evidence>
<dbReference type="Pfam" id="PF06398">
    <property type="entry name" value="Pex24p"/>
    <property type="match status" value="1"/>
</dbReference>
<dbReference type="InterPro" id="IPR052646">
    <property type="entry name" value="Peroxisomal_PEX28-32"/>
</dbReference>
<comment type="subcellular location">
    <subcellularLocation>
        <location evidence="1">Endomembrane system</location>
        <topology evidence="1">Multi-pass membrane protein</topology>
    </subcellularLocation>
</comment>
<accession>A0AAD5TWJ7</accession>
<evidence type="ECO:0000256" key="6">
    <source>
        <dbReference type="SAM" id="Phobius"/>
    </source>
</evidence>
<feature type="domain" description="Peroxin/Ferlin" evidence="7">
    <location>
        <begin position="289"/>
        <end position="350"/>
    </location>
</feature>
<keyword evidence="3 6" id="KW-1133">Transmembrane helix</keyword>
<dbReference type="SMART" id="SM00693">
    <property type="entry name" value="DysFN"/>
    <property type="match status" value="1"/>
</dbReference>
<keyword evidence="4 6" id="KW-0472">Membrane</keyword>
<dbReference type="InterPro" id="IPR006614">
    <property type="entry name" value="Peroxin/Ferlin"/>
</dbReference>
<protein>
    <recommendedName>
        <fullName evidence="7 8">Peroxin/Ferlin domain-containing protein</fullName>
    </recommendedName>
</protein>
<evidence type="ECO:0000256" key="5">
    <source>
        <dbReference type="SAM" id="MobiDB-lite"/>
    </source>
</evidence>
<keyword evidence="10" id="KW-1185">Reference proteome</keyword>
<dbReference type="SMART" id="SM00694">
    <property type="entry name" value="DysFC"/>
    <property type="match status" value="1"/>
</dbReference>
<dbReference type="PANTHER" id="PTHR31679:SF2">
    <property type="entry name" value="PEROXISOMAL MEMBRANE PROTEIN PEX30-RELATED"/>
    <property type="match status" value="1"/>
</dbReference>
<dbReference type="GO" id="GO:0007031">
    <property type="term" value="P:peroxisome organization"/>
    <property type="evidence" value="ECO:0007669"/>
    <property type="project" value="UniProtKB-ARBA"/>
</dbReference>
<gene>
    <name evidence="9" type="ORF">HK099_001251</name>
</gene>
<dbReference type="AlphaFoldDB" id="A0AAD5TWJ7"/>
<evidence type="ECO:0000313" key="9">
    <source>
        <dbReference type="EMBL" id="KAJ3204163.1"/>
    </source>
</evidence>
<evidence type="ECO:0000256" key="3">
    <source>
        <dbReference type="ARBA" id="ARBA00022989"/>
    </source>
</evidence>
<feature type="domain" description="Peroxin/Ferlin" evidence="8">
    <location>
        <begin position="361"/>
        <end position="394"/>
    </location>
</feature>
<feature type="transmembrane region" description="Helical" evidence="6">
    <location>
        <begin position="200"/>
        <end position="224"/>
    </location>
</feature>
<evidence type="ECO:0000256" key="2">
    <source>
        <dbReference type="ARBA" id="ARBA00022692"/>
    </source>
</evidence>
<proteinExistence type="predicted"/>
<evidence type="ECO:0000256" key="1">
    <source>
        <dbReference type="ARBA" id="ARBA00004127"/>
    </source>
</evidence>
<evidence type="ECO:0000259" key="7">
    <source>
        <dbReference type="SMART" id="SM00693"/>
    </source>
</evidence>
<comment type="caution">
    <text evidence="9">The sequence shown here is derived from an EMBL/GenBank/DDBJ whole genome shotgun (WGS) entry which is preliminary data.</text>
</comment>
<evidence type="ECO:0000256" key="4">
    <source>
        <dbReference type="ARBA" id="ARBA00023136"/>
    </source>
</evidence>
<dbReference type="InterPro" id="IPR010482">
    <property type="entry name" value="TECPR1-like_DysF"/>
</dbReference>
<keyword evidence="2 6" id="KW-0812">Transmembrane</keyword>
<dbReference type="PANTHER" id="PTHR31679">
    <property type="entry name" value="PEROXISOMAL MEMBRANE PROTEIN PEX30-RELATED"/>
    <property type="match status" value="1"/>
</dbReference>